<reference evidence="2" key="1">
    <citation type="submission" date="2022-11" db="UniProtKB">
        <authorList>
            <consortium name="WormBaseParasite"/>
        </authorList>
    </citation>
    <scope>IDENTIFICATION</scope>
</reference>
<keyword evidence="1" id="KW-1185">Reference proteome</keyword>
<organism evidence="1 2">
    <name type="scientific">Romanomermis culicivorax</name>
    <name type="common">Nematode worm</name>
    <dbReference type="NCBI Taxonomy" id="13658"/>
    <lineage>
        <taxon>Eukaryota</taxon>
        <taxon>Metazoa</taxon>
        <taxon>Ecdysozoa</taxon>
        <taxon>Nematoda</taxon>
        <taxon>Enoplea</taxon>
        <taxon>Dorylaimia</taxon>
        <taxon>Mermithida</taxon>
        <taxon>Mermithoidea</taxon>
        <taxon>Mermithidae</taxon>
        <taxon>Romanomermis</taxon>
    </lineage>
</organism>
<dbReference type="AlphaFoldDB" id="A0A915L4J0"/>
<name>A0A915L4J0_ROMCU</name>
<proteinExistence type="predicted"/>
<evidence type="ECO:0000313" key="1">
    <source>
        <dbReference type="Proteomes" id="UP000887565"/>
    </source>
</evidence>
<protein>
    <submittedName>
        <fullName evidence="2">Uncharacterized protein</fullName>
    </submittedName>
</protein>
<dbReference type="Proteomes" id="UP000887565">
    <property type="component" value="Unplaced"/>
</dbReference>
<accession>A0A915L4J0</accession>
<dbReference type="WBParaSite" id="nRc.2.0.1.t44695-RA">
    <property type="protein sequence ID" value="nRc.2.0.1.t44695-RA"/>
    <property type="gene ID" value="nRc.2.0.1.g44695"/>
</dbReference>
<evidence type="ECO:0000313" key="2">
    <source>
        <dbReference type="WBParaSite" id="nRc.2.0.1.t44695-RA"/>
    </source>
</evidence>
<sequence>MLSVLLGYAKKFDGWATTEVSVRVRTKSGISQELQKSQQTAYGPQYHTKLLKVLELLENSKTTADEIGFHPSCIYHFPRKKFVSTKFIKLQEREGIYEDRLKVVQIDIRTAPPLWRRINESKY</sequence>